<evidence type="ECO:0000313" key="3">
    <source>
        <dbReference type="Proteomes" id="UP001162162"/>
    </source>
</evidence>
<evidence type="ECO:0000256" key="1">
    <source>
        <dbReference type="SAM" id="MobiDB-lite"/>
    </source>
</evidence>
<accession>A0AAV8ZAM7</accession>
<dbReference type="EMBL" id="JAPWTK010000007">
    <property type="protein sequence ID" value="KAJ8961003.1"/>
    <property type="molecule type" value="Genomic_DNA"/>
</dbReference>
<dbReference type="Proteomes" id="UP001162162">
    <property type="component" value="Unassembled WGS sequence"/>
</dbReference>
<dbReference type="AlphaFoldDB" id="A0AAV8ZAM7"/>
<feature type="compositionally biased region" description="Basic and acidic residues" evidence="1">
    <location>
        <begin position="58"/>
        <end position="68"/>
    </location>
</feature>
<evidence type="ECO:0000313" key="2">
    <source>
        <dbReference type="EMBL" id="KAJ8961003.1"/>
    </source>
</evidence>
<sequence length="113" mass="12943">MSNFRVETLNLFGPYEPQEVTTSIPSTSFLWDRVTVPFSDRILRECCKRAIPLSNGRQGHEKNADKQEASVVDDGVGSHHSSYALFLSLRALIVLERDLREYWIQRRLSNSTS</sequence>
<reference evidence="2" key="1">
    <citation type="journal article" date="2023" name="Insect Mol. Biol.">
        <title>Genome sequencing provides insights into the evolution of gene families encoding plant cell wall-degrading enzymes in longhorned beetles.</title>
        <authorList>
            <person name="Shin N.R."/>
            <person name="Okamura Y."/>
            <person name="Kirsch R."/>
            <person name="Pauchet Y."/>
        </authorList>
    </citation>
    <scope>NUCLEOTIDE SEQUENCE</scope>
    <source>
        <strain evidence="2">AMC_N1</strain>
    </source>
</reference>
<name>A0AAV8ZAM7_9CUCU</name>
<keyword evidence="3" id="KW-1185">Reference proteome</keyword>
<organism evidence="2 3">
    <name type="scientific">Aromia moschata</name>
    <dbReference type="NCBI Taxonomy" id="1265417"/>
    <lineage>
        <taxon>Eukaryota</taxon>
        <taxon>Metazoa</taxon>
        <taxon>Ecdysozoa</taxon>
        <taxon>Arthropoda</taxon>
        <taxon>Hexapoda</taxon>
        <taxon>Insecta</taxon>
        <taxon>Pterygota</taxon>
        <taxon>Neoptera</taxon>
        <taxon>Endopterygota</taxon>
        <taxon>Coleoptera</taxon>
        <taxon>Polyphaga</taxon>
        <taxon>Cucujiformia</taxon>
        <taxon>Chrysomeloidea</taxon>
        <taxon>Cerambycidae</taxon>
        <taxon>Cerambycinae</taxon>
        <taxon>Callichromatini</taxon>
        <taxon>Aromia</taxon>
    </lineage>
</organism>
<proteinExistence type="predicted"/>
<gene>
    <name evidence="2" type="ORF">NQ318_020307</name>
</gene>
<feature type="region of interest" description="Disordered" evidence="1">
    <location>
        <begin position="54"/>
        <end position="76"/>
    </location>
</feature>
<protein>
    <submittedName>
        <fullName evidence="2">Uncharacterized protein</fullName>
    </submittedName>
</protein>
<comment type="caution">
    <text evidence="2">The sequence shown here is derived from an EMBL/GenBank/DDBJ whole genome shotgun (WGS) entry which is preliminary data.</text>
</comment>